<evidence type="ECO:0000256" key="1">
    <source>
        <dbReference type="ARBA" id="ARBA00023235"/>
    </source>
</evidence>
<sequence length="301" mass="34086">MSQSESGNVVPSNETTRRTFLQQTSATLLAGSVLQPLAGFAGEEKTSNKQARIKKAVKYQMITEKIPVMDKFKMLKDLGFDGTEIHFRTKVDPKEVRKAIDATGVQVHGFLNSSRDELKDSIDQAKYYGGTSVLVVAGRVDQDNPYDVVYKQQQAKLRKHLPYAEKQGIKLLVENVWNNFLLSPLEMARFIDELESPAAGVYFDVGNVVRFGWPDQWIRILGPRIVKLDIKEYSRAKQKDEGLWKGFQVEITEGDCNWPEVRQALKDIGYTQGWATAEVKGGDRQRLQDISERMDRALDLA</sequence>
<proteinExistence type="predicted"/>
<reference evidence="3 4" key="1">
    <citation type="submission" date="2019-02" db="EMBL/GenBank/DDBJ databases">
        <title>Deep-cultivation of Planctomycetes and their phenomic and genomic characterization uncovers novel biology.</title>
        <authorList>
            <person name="Wiegand S."/>
            <person name="Jogler M."/>
            <person name="Boedeker C."/>
            <person name="Pinto D."/>
            <person name="Vollmers J."/>
            <person name="Rivas-Marin E."/>
            <person name="Kohn T."/>
            <person name="Peeters S.H."/>
            <person name="Heuer A."/>
            <person name="Rast P."/>
            <person name="Oberbeckmann S."/>
            <person name="Bunk B."/>
            <person name="Jeske O."/>
            <person name="Meyerdierks A."/>
            <person name="Storesund J.E."/>
            <person name="Kallscheuer N."/>
            <person name="Luecker S."/>
            <person name="Lage O.M."/>
            <person name="Pohl T."/>
            <person name="Merkel B.J."/>
            <person name="Hornburger P."/>
            <person name="Mueller R.-W."/>
            <person name="Bruemmer F."/>
            <person name="Labrenz M."/>
            <person name="Spormann A.M."/>
            <person name="Op den Camp H."/>
            <person name="Overmann J."/>
            <person name="Amann R."/>
            <person name="Jetten M.S.M."/>
            <person name="Mascher T."/>
            <person name="Medema M.H."/>
            <person name="Devos D.P."/>
            <person name="Kaster A.-K."/>
            <person name="Ovreas L."/>
            <person name="Rohde M."/>
            <person name="Galperin M.Y."/>
            <person name="Jogler C."/>
        </authorList>
    </citation>
    <scope>NUCLEOTIDE SEQUENCE [LARGE SCALE GENOMIC DNA]</scope>
    <source>
        <strain evidence="3 4">HG66A1</strain>
    </source>
</reference>
<protein>
    <submittedName>
        <fullName evidence="3">Xylose isomerase-like TIM barrel</fullName>
    </submittedName>
</protein>
<dbReference type="EMBL" id="CP036266">
    <property type="protein sequence ID" value="QDT22908.1"/>
    <property type="molecule type" value="Genomic_DNA"/>
</dbReference>
<evidence type="ECO:0000313" key="4">
    <source>
        <dbReference type="Proteomes" id="UP000320421"/>
    </source>
</evidence>
<evidence type="ECO:0000259" key="2">
    <source>
        <dbReference type="Pfam" id="PF01261"/>
    </source>
</evidence>
<dbReference type="OrthoDB" id="9782669at2"/>
<keyword evidence="1 3" id="KW-0413">Isomerase</keyword>
<dbReference type="GO" id="GO:0016853">
    <property type="term" value="F:isomerase activity"/>
    <property type="evidence" value="ECO:0007669"/>
    <property type="project" value="UniProtKB-KW"/>
</dbReference>
<dbReference type="Pfam" id="PF01261">
    <property type="entry name" value="AP_endonuc_2"/>
    <property type="match status" value="1"/>
</dbReference>
<dbReference type="InterPro" id="IPR050417">
    <property type="entry name" value="Sugar_Epim/Isomerase"/>
</dbReference>
<name>A0A517PU75_9PLAN</name>
<dbReference type="PROSITE" id="PS51318">
    <property type="entry name" value="TAT"/>
    <property type="match status" value="1"/>
</dbReference>
<dbReference type="Proteomes" id="UP000320421">
    <property type="component" value="Chromosome"/>
</dbReference>
<organism evidence="3 4">
    <name type="scientific">Gimesia chilikensis</name>
    <dbReference type="NCBI Taxonomy" id="2605989"/>
    <lineage>
        <taxon>Bacteria</taxon>
        <taxon>Pseudomonadati</taxon>
        <taxon>Planctomycetota</taxon>
        <taxon>Planctomycetia</taxon>
        <taxon>Planctomycetales</taxon>
        <taxon>Planctomycetaceae</taxon>
        <taxon>Gimesia</taxon>
    </lineage>
</organism>
<dbReference type="InterPro" id="IPR013022">
    <property type="entry name" value="Xyl_isomerase-like_TIM-brl"/>
</dbReference>
<dbReference type="AlphaFoldDB" id="A0A517PU75"/>
<dbReference type="InterPro" id="IPR036237">
    <property type="entry name" value="Xyl_isomerase-like_sf"/>
</dbReference>
<dbReference type="InterPro" id="IPR006311">
    <property type="entry name" value="TAT_signal"/>
</dbReference>
<dbReference type="SUPFAM" id="SSF51658">
    <property type="entry name" value="Xylose isomerase-like"/>
    <property type="match status" value="1"/>
</dbReference>
<keyword evidence="4" id="KW-1185">Reference proteome</keyword>
<dbReference type="Gene3D" id="3.20.20.150">
    <property type="entry name" value="Divalent-metal-dependent TIM barrel enzymes"/>
    <property type="match status" value="1"/>
</dbReference>
<feature type="domain" description="Xylose isomerase-like TIM barrel" evidence="2">
    <location>
        <begin position="73"/>
        <end position="289"/>
    </location>
</feature>
<dbReference type="PANTHER" id="PTHR43489:SF7">
    <property type="entry name" value="3-DEHYDRO-D-GULOSIDE 4-EPIMERASE-RELATED"/>
    <property type="match status" value="1"/>
</dbReference>
<accession>A0A517PU75</accession>
<dbReference type="RefSeq" id="WP_145189518.1">
    <property type="nucleotide sequence ID" value="NZ_CP036266.1"/>
</dbReference>
<gene>
    <name evidence="3" type="ORF">HG66A1_47190</name>
</gene>
<evidence type="ECO:0000313" key="3">
    <source>
        <dbReference type="EMBL" id="QDT22908.1"/>
    </source>
</evidence>
<dbReference type="PANTHER" id="PTHR43489">
    <property type="entry name" value="ISOMERASE"/>
    <property type="match status" value="1"/>
</dbReference>